<dbReference type="EMBL" id="QSWD01000002">
    <property type="protein sequence ID" value="RGP03792.1"/>
    <property type="molecule type" value="Genomic_DNA"/>
</dbReference>
<dbReference type="NCBIfam" id="NF047376">
    <property type="entry name" value="TAA_AbiEi"/>
    <property type="match status" value="1"/>
</dbReference>
<evidence type="ECO:0000313" key="1">
    <source>
        <dbReference type="EMBL" id="RGP03792.1"/>
    </source>
</evidence>
<proteinExistence type="predicted"/>
<dbReference type="AlphaFoldDB" id="A0A3E5HPN3"/>
<name>A0A3E5HPN3_BIFPS</name>
<dbReference type="RefSeq" id="WP_117611995.1">
    <property type="nucleotide sequence ID" value="NZ_JAQEVG010000002.1"/>
</dbReference>
<protein>
    <recommendedName>
        <fullName evidence="3">Type IV toxin-antitoxin system AbiEi family antitoxin domain-containing protein</fullName>
    </recommendedName>
</protein>
<evidence type="ECO:0000313" key="2">
    <source>
        <dbReference type="Proteomes" id="UP000261031"/>
    </source>
</evidence>
<dbReference type="Proteomes" id="UP000261031">
    <property type="component" value="Unassembled WGS sequence"/>
</dbReference>
<evidence type="ECO:0008006" key="3">
    <source>
        <dbReference type="Google" id="ProtNLM"/>
    </source>
</evidence>
<comment type="caution">
    <text evidence="1">The sequence shown here is derived from an EMBL/GenBank/DDBJ whole genome shotgun (WGS) entry which is preliminary data.</text>
</comment>
<gene>
    <name evidence="1" type="ORF">DXA79_04855</name>
</gene>
<reference evidence="1 2" key="1">
    <citation type="submission" date="2018-08" db="EMBL/GenBank/DDBJ databases">
        <title>A genome reference for cultivated species of the human gut microbiota.</title>
        <authorList>
            <person name="Zou Y."/>
            <person name="Xue W."/>
            <person name="Luo G."/>
        </authorList>
    </citation>
    <scope>NUCLEOTIDE SEQUENCE [LARGE SCALE GENOMIC DNA]</scope>
    <source>
        <strain evidence="1 2">OF05-12</strain>
    </source>
</reference>
<accession>A0A3E5HPN3</accession>
<organism evidence="1 2">
    <name type="scientific">Bifidobacterium pseudocatenulatum</name>
    <dbReference type="NCBI Taxonomy" id="28026"/>
    <lineage>
        <taxon>Bacteria</taxon>
        <taxon>Bacillati</taxon>
        <taxon>Actinomycetota</taxon>
        <taxon>Actinomycetes</taxon>
        <taxon>Bifidobacteriales</taxon>
        <taxon>Bifidobacteriaceae</taxon>
        <taxon>Bifidobacterium</taxon>
    </lineage>
</organism>
<sequence length="180" mass="20745">MKQNYAIRMLDQWDLTGRYVYLKRDLRKMFRDEPKETFDDSLTRLVKAGLLVRAARGVYVYRLTRNFGDATLDLIARNLRRGHVTYESLESMLSSYGVISQIPVDRRTYMTTGRSGEYHTPYGAIEFTHTSKSIASIAPELLHPESRGVPLATKHLALRDLKATRRNLDLVDYSQLDDEA</sequence>
<dbReference type="InterPro" id="IPR059220">
    <property type="entry name" value="AbiEi"/>
</dbReference>